<dbReference type="Pfam" id="PF00571">
    <property type="entry name" value="CBS"/>
    <property type="match status" value="2"/>
</dbReference>
<keyword evidence="6 9" id="KW-1133">Transmembrane helix</keyword>
<comment type="caution">
    <text evidence="11">The sequence shown here is derived from an EMBL/GenBank/DDBJ whole genome shotgun (WGS) entry which is preliminary data.</text>
</comment>
<dbReference type="CDD" id="cd04606">
    <property type="entry name" value="CBS_pair_Mg_transporter"/>
    <property type="match status" value="1"/>
</dbReference>
<dbReference type="InterPro" id="IPR036739">
    <property type="entry name" value="SLC41_membr_dom_sf"/>
</dbReference>
<sequence>MHAMTLKSIMSTDFLSYVDTLTVKEALYQLKTTDRSSTSPNVYVVNADNKLIGSLSFKELATSDQHAPISDIMSSTCLSLRLHEDLDKVSKQIKETNDVAIPILNESNHMIGVVTTNDLRRTLEVDADFALSPLAGVGKRAPWLILLMIVGLLTGGVIKHFEQALESVVLLAIFIPLVMGSAGNIGTQSLAIVVRGLSLGTFSRKAITLMLKKQLGTGILTGLACGFVITILISLLPYFGGSWLIGSIVGVAICLSLSITCLIGAIVPLILYQFKMDPAFASGPCVTAISDILSLFIYFYMASALLDYL</sequence>
<evidence type="ECO:0000259" key="10">
    <source>
        <dbReference type="PROSITE" id="PS51371"/>
    </source>
</evidence>
<dbReference type="PROSITE" id="PS51371">
    <property type="entry name" value="CBS"/>
    <property type="match status" value="1"/>
</dbReference>
<keyword evidence="12" id="KW-1185">Reference proteome</keyword>
<dbReference type="InterPro" id="IPR046342">
    <property type="entry name" value="CBS_dom_sf"/>
</dbReference>
<accession>A0ABU9VF04</accession>
<dbReference type="RefSeq" id="WP_343129543.1">
    <property type="nucleotide sequence ID" value="NZ_JBCITK010000001.1"/>
</dbReference>
<evidence type="ECO:0000256" key="4">
    <source>
        <dbReference type="ARBA" id="ARBA00022692"/>
    </source>
</evidence>
<evidence type="ECO:0000256" key="2">
    <source>
        <dbReference type="ARBA" id="ARBA00009749"/>
    </source>
</evidence>
<evidence type="ECO:0000256" key="7">
    <source>
        <dbReference type="ARBA" id="ARBA00023136"/>
    </source>
</evidence>
<keyword evidence="3" id="KW-0813">Transport</keyword>
<organism evidence="11 12">
    <name type="scientific">Alkalicoccobacillus gibsonii</name>
    <dbReference type="NCBI Taxonomy" id="79881"/>
    <lineage>
        <taxon>Bacteria</taxon>
        <taxon>Bacillati</taxon>
        <taxon>Bacillota</taxon>
        <taxon>Bacilli</taxon>
        <taxon>Bacillales</taxon>
        <taxon>Bacillaceae</taxon>
        <taxon>Alkalicoccobacillus</taxon>
    </lineage>
</organism>
<keyword evidence="7 9" id="KW-0472">Membrane</keyword>
<feature type="transmembrane region" description="Helical" evidence="9">
    <location>
        <begin position="245"/>
        <end position="272"/>
    </location>
</feature>
<feature type="transmembrane region" description="Helical" evidence="9">
    <location>
        <begin position="167"/>
        <end position="194"/>
    </location>
</feature>
<keyword evidence="4 9" id="KW-0812">Transmembrane</keyword>
<comment type="subcellular location">
    <subcellularLocation>
        <location evidence="1">Membrane</location>
        <topology evidence="1">Multi-pass membrane protein</topology>
    </subcellularLocation>
</comment>
<dbReference type="InterPro" id="IPR006667">
    <property type="entry name" value="SLC41_membr_dom"/>
</dbReference>
<dbReference type="SUPFAM" id="SSF161093">
    <property type="entry name" value="MgtE membrane domain-like"/>
    <property type="match status" value="1"/>
</dbReference>
<feature type="domain" description="CBS" evidence="10">
    <location>
        <begin position="73"/>
        <end position="131"/>
    </location>
</feature>
<evidence type="ECO:0000256" key="3">
    <source>
        <dbReference type="ARBA" id="ARBA00022448"/>
    </source>
</evidence>
<name>A0ABU9VF04_9BACI</name>
<dbReference type="PANTHER" id="PTHR43773">
    <property type="entry name" value="MAGNESIUM TRANSPORTER MGTE"/>
    <property type="match status" value="1"/>
</dbReference>
<dbReference type="Gene3D" id="3.10.580.10">
    <property type="entry name" value="CBS-domain"/>
    <property type="match status" value="1"/>
</dbReference>
<keyword evidence="5" id="KW-0460">Magnesium</keyword>
<dbReference type="Gene3D" id="1.10.357.20">
    <property type="entry name" value="SLC41 divalent cation transporters, integral membrane domain"/>
    <property type="match status" value="1"/>
</dbReference>
<evidence type="ECO:0000256" key="9">
    <source>
        <dbReference type="SAM" id="Phobius"/>
    </source>
</evidence>
<dbReference type="PANTHER" id="PTHR43773:SF1">
    <property type="entry name" value="MAGNESIUM TRANSPORTER MGTE"/>
    <property type="match status" value="1"/>
</dbReference>
<dbReference type="Proteomes" id="UP001418796">
    <property type="component" value="Unassembled WGS sequence"/>
</dbReference>
<evidence type="ECO:0000313" key="12">
    <source>
        <dbReference type="Proteomes" id="UP001418796"/>
    </source>
</evidence>
<dbReference type="EMBL" id="JBCITK010000001">
    <property type="protein sequence ID" value="MEN0642418.1"/>
    <property type="molecule type" value="Genomic_DNA"/>
</dbReference>
<reference evidence="11 12" key="1">
    <citation type="submission" date="2024-03" db="EMBL/GenBank/DDBJ databases">
        <title>Bacilli Hybrid Assemblies.</title>
        <authorList>
            <person name="Kovac J."/>
        </authorList>
    </citation>
    <scope>NUCLEOTIDE SEQUENCE [LARGE SCALE GENOMIC DNA]</scope>
    <source>
        <strain evidence="11 12">FSL R7-0666</strain>
    </source>
</reference>
<protein>
    <submittedName>
        <fullName evidence="11">Magnesium transporter</fullName>
    </submittedName>
</protein>
<feature type="transmembrane region" description="Helical" evidence="9">
    <location>
        <begin position="141"/>
        <end position="161"/>
    </location>
</feature>
<dbReference type="SUPFAM" id="SSF54631">
    <property type="entry name" value="CBS-domain pair"/>
    <property type="match status" value="1"/>
</dbReference>
<dbReference type="InterPro" id="IPR006669">
    <property type="entry name" value="MgtE_transporter"/>
</dbReference>
<evidence type="ECO:0000256" key="8">
    <source>
        <dbReference type="PROSITE-ProRule" id="PRU00703"/>
    </source>
</evidence>
<evidence type="ECO:0000256" key="6">
    <source>
        <dbReference type="ARBA" id="ARBA00022989"/>
    </source>
</evidence>
<feature type="transmembrane region" description="Helical" evidence="9">
    <location>
        <begin position="279"/>
        <end position="301"/>
    </location>
</feature>
<proteinExistence type="inferred from homology"/>
<dbReference type="Pfam" id="PF01769">
    <property type="entry name" value="MgtE"/>
    <property type="match status" value="1"/>
</dbReference>
<feature type="transmembrane region" description="Helical" evidence="9">
    <location>
        <begin position="215"/>
        <end position="239"/>
    </location>
</feature>
<gene>
    <name evidence="11" type="ORF">MKY91_04475</name>
</gene>
<evidence type="ECO:0000256" key="5">
    <source>
        <dbReference type="ARBA" id="ARBA00022842"/>
    </source>
</evidence>
<evidence type="ECO:0000313" key="11">
    <source>
        <dbReference type="EMBL" id="MEN0642418.1"/>
    </source>
</evidence>
<keyword evidence="8" id="KW-0129">CBS domain</keyword>
<dbReference type="InterPro" id="IPR000644">
    <property type="entry name" value="CBS_dom"/>
</dbReference>
<evidence type="ECO:0000256" key="1">
    <source>
        <dbReference type="ARBA" id="ARBA00004141"/>
    </source>
</evidence>
<comment type="similarity">
    <text evidence="2">Belongs to the SLC41A transporter family.</text>
</comment>